<dbReference type="EMBL" id="HBIV01023960">
    <property type="protein sequence ID" value="CAE0665616.1"/>
    <property type="molecule type" value="Transcribed_RNA"/>
</dbReference>
<evidence type="ECO:0000256" key="1">
    <source>
        <dbReference type="SAM" id="MobiDB-lite"/>
    </source>
</evidence>
<accession>A0A7S3YY26</accession>
<feature type="compositionally biased region" description="Basic residues" evidence="1">
    <location>
        <begin position="120"/>
        <end position="130"/>
    </location>
</feature>
<protein>
    <submittedName>
        <fullName evidence="2">Uncharacterized protein</fullName>
    </submittedName>
</protein>
<reference evidence="2" key="1">
    <citation type="submission" date="2021-01" db="EMBL/GenBank/DDBJ databases">
        <authorList>
            <person name="Corre E."/>
            <person name="Pelletier E."/>
            <person name="Niang G."/>
            <person name="Scheremetjew M."/>
            <person name="Finn R."/>
            <person name="Kale V."/>
            <person name="Holt S."/>
            <person name="Cochrane G."/>
            <person name="Meng A."/>
            <person name="Brown T."/>
            <person name="Cohen L."/>
        </authorList>
    </citation>
    <scope>NUCLEOTIDE SEQUENCE</scope>
    <source>
        <strain evidence="2">CCCM811</strain>
    </source>
</reference>
<gene>
    <name evidence="2" type="ORF">LGLO00237_LOCUS17221</name>
</gene>
<evidence type="ECO:0000313" key="2">
    <source>
        <dbReference type="EMBL" id="CAE0665616.1"/>
    </source>
</evidence>
<name>A0A7S3YY26_9EUKA</name>
<feature type="compositionally biased region" description="Basic and acidic residues" evidence="1">
    <location>
        <begin position="108"/>
        <end position="119"/>
    </location>
</feature>
<dbReference type="AlphaFoldDB" id="A0A7S3YY26"/>
<proteinExistence type="predicted"/>
<organism evidence="2">
    <name type="scientific">Lotharella globosa</name>
    <dbReference type="NCBI Taxonomy" id="91324"/>
    <lineage>
        <taxon>Eukaryota</taxon>
        <taxon>Sar</taxon>
        <taxon>Rhizaria</taxon>
        <taxon>Cercozoa</taxon>
        <taxon>Chlorarachniophyceae</taxon>
        <taxon>Lotharella</taxon>
    </lineage>
</organism>
<feature type="region of interest" description="Disordered" evidence="1">
    <location>
        <begin position="60"/>
        <end position="130"/>
    </location>
</feature>
<sequence length="130" mass="14799">MALCPPVWFFVMNDRVKHCHERIARVEKSGVNVFSEDFDAEARRLGSVEAALDALLAEKEERQERKIPKKNATEVCRSQSPDNRTSPTTLAPHAMSRRREKHVQNGKKGLEAREEDGRGRGRGRKPALHE</sequence>
<feature type="compositionally biased region" description="Basic residues" evidence="1">
    <location>
        <begin position="95"/>
        <end position="105"/>
    </location>
</feature>
<feature type="compositionally biased region" description="Polar residues" evidence="1">
    <location>
        <begin position="76"/>
        <end position="89"/>
    </location>
</feature>